<dbReference type="Proteomes" id="UP001195483">
    <property type="component" value="Unassembled WGS sequence"/>
</dbReference>
<keyword evidence="2" id="KW-1185">Reference proteome</keyword>
<dbReference type="AlphaFoldDB" id="A0AAE0TI32"/>
<comment type="caution">
    <text evidence="1">The sequence shown here is derived from an EMBL/GenBank/DDBJ whole genome shotgun (WGS) entry which is preliminary data.</text>
</comment>
<gene>
    <name evidence="1" type="ORF">CHS0354_028179</name>
</gene>
<sequence>MSVMSSCYLQDKWGGKYIEFIDAACISNGTLLLHIELMNHCDVGLLIAEIIGGTHGYNLQLSTVNASLLFAFVNGAASLRKFYIHLLCEHVSAGYFCHQPRASLFATPNRGSDTNFSLNSQREIDHRDALKSFRPSAALEAIPRMSILVSASIFFLTEHEMPRLDNIGAPKVLIQSVKAGKSVTIKRAKYNPQKTDVTTKQEN</sequence>
<evidence type="ECO:0000313" key="2">
    <source>
        <dbReference type="Proteomes" id="UP001195483"/>
    </source>
</evidence>
<reference evidence="1" key="2">
    <citation type="journal article" date="2021" name="Genome Biol. Evol.">
        <title>Developing a high-quality reference genome for a parasitic bivalve with doubly uniparental inheritance (Bivalvia: Unionida).</title>
        <authorList>
            <person name="Smith C.H."/>
        </authorList>
    </citation>
    <scope>NUCLEOTIDE SEQUENCE</scope>
    <source>
        <strain evidence="1">CHS0354</strain>
        <tissue evidence="1">Mantle</tissue>
    </source>
</reference>
<accession>A0AAE0TI32</accession>
<reference evidence="1" key="1">
    <citation type="journal article" date="2021" name="Genome Biol. Evol.">
        <title>A High-Quality Reference Genome for a Parasitic Bivalve with Doubly Uniparental Inheritance (Bivalvia: Unionida).</title>
        <authorList>
            <person name="Smith C.H."/>
        </authorList>
    </citation>
    <scope>NUCLEOTIDE SEQUENCE</scope>
    <source>
        <strain evidence="1">CHS0354</strain>
    </source>
</reference>
<dbReference type="EMBL" id="JAEAOA010001692">
    <property type="protein sequence ID" value="KAK3610775.1"/>
    <property type="molecule type" value="Genomic_DNA"/>
</dbReference>
<protein>
    <submittedName>
        <fullName evidence="1">Uncharacterized protein</fullName>
    </submittedName>
</protein>
<reference evidence="1" key="3">
    <citation type="submission" date="2023-05" db="EMBL/GenBank/DDBJ databases">
        <authorList>
            <person name="Smith C.H."/>
        </authorList>
    </citation>
    <scope>NUCLEOTIDE SEQUENCE</scope>
    <source>
        <strain evidence="1">CHS0354</strain>
        <tissue evidence="1">Mantle</tissue>
    </source>
</reference>
<proteinExistence type="predicted"/>
<name>A0AAE0TI32_9BIVA</name>
<evidence type="ECO:0000313" key="1">
    <source>
        <dbReference type="EMBL" id="KAK3610775.1"/>
    </source>
</evidence>
<organism evidence="1 2">
    <name type="scientific">Potamilus streckersoni</name>
    <dbReference type="NCBI Taxonomy" id="2493646"/>
    <lineage>
        <taxon>Eukaryota</taxon>
        <taxon>Metazoa</taxon>
        <taxon>Spiralia</taxon>
        <taxon>Lophotrochozoa</taxon>
        <taxon>Mollusca</taxon>
        <taxon>Bivalvia</taxon>
        <taxon>Autobranchia</taxon>
        <taxon>Heteroconchia</taxon>
        <taxon>Palaeoheterodonta</taxon>
        <taxon>Unionida</taxon>
        <taxon>Unionoidea</taxon>
        <taxon>Unionidae</taxon>
        <taxon>Ambleminae</taxon>
        <taxon>Lampsilini</taxon>
        <taxon>Potamilus</taxon>
    </lineage>
</organism>